<feature type="domain" description="Amine oxidase" evidence="2">
    <location>
        <begin position="138"/>
        <end position="463"/>
    </location>
</feature>
<comment type="caution">
    <text evidence="3">The sequence shown here is derived from an EMBL/GenBank/DDBJ whole genome shotgun (WGS) entry which is preliminary data.</text>
</comment>
<dbReference type="GO" id="GO:0016491">
    <property type="term" value="F:oxidoreductase activity"/>
    <property type="evidence" value="ECO:0007669"/>
    <property type="project" value="UniProtKB-KW"/>
</dbReference>
<keyword evidence="1" id="KW-0732">Signal</keyword>
<dbReference type="PANTHER" id="PTHR10742:SF410">
    <property type="entry name" value="LYSINE-SPECIFIC HISTONE DEMETHYLASE 2"/>
    <property type="match status" value="1"/>
</dbReference>
<dbReference type="SUPFAM" id="SSF51905">
    <property type="entry name" value="FAD/NAD(P)-binding domain"/>
    <property type="match status" value="2"/>
</dbReference>
<dbReference type="PROSITE" id="PS51318">
    <property type="entry name" value="TAT"/>
    <property type="match status" value="1"/>
</dbReference>
<feature type="chain" id="PRO_5038753497" evidence="1">
    <location>
        <begin position="23"/>
        <end position="469"/>
    </location>
</feature>
<dbReference type="Proteomes" id="UP000321379">
    <property type="component" value="Unassembled WGS sequence"/>
</dbReference>
<dbReference type="RefSeq" id="WP_147782222.1">
    <property type="nucleotide sequence ID" value="NZ_VRMG01000004.1"/>
</dbReference>
<feature type="domain" description="Amine oxidase" evidence="2">
    <location>
        <begin position="42"/>
        <end position="116"/>
    </location>
</feature>
<dbReference type="EMBL" id="VRMG01000004">
    <property type="protein sequence ID" value="TXN31973.1"/>
    <property type="molecule type" value="Genomic_DNA"/>
</dbReference>
<protein>
    <submittedName>
        <fullName evidence="3">NAD(P)-binding protein</fullName>
    </submittedName>
</protein>
<keyword evidence="4" id="KW-1185">Reference proteome</keyword>
<sequence>MSFSRRSFLVGAGSGLSLLVLTACTDGKPVPTPTSSPSPTIAIPRPAGMLRSKWTTDPFSLGSHSFLAVGATPQHRDDLREPVIGRLFFAGEATSNDLPGTVLGAQNSGARAAGAVADAATMGERIAVIGAGAAGAEAARLLTLDGYNVVVIEARNRIGGRIDTRTSKSWPLSVELGAWRLGKATDAALLTRLASLGVETNPFTGTLLARPGASASTVNTVGPTAVKTATDWAAAQATDSSLKTSLERSGAAKTAAASTIDGFAGTALLDQYLASLATTNGATDSRLSSWFGIDEDVHYDRLVMGGFDALITDALDGVKTSLSTAVVGVAYSDSGVSLKLGTGESLKVDRAVVTVPLGVLQQGSIAFEPLLPFSHRAAIQALGSGAVETVWLRFDKPFWSTDAAAWNLVGTDDDFTSWINLEAVTGEPVLVGIVGGDAARRVAQLSDDQVVDSALRALVPFAGSKPHSQ</sequence>
<evidence type="ECO:0000313" key="3">
    <source>
        <dbReference type="EMBL" id="TXN31973.1"/>
    </source>
</evidence>
<dbReference type="InterPro" id="IPR006311">
    <property type="entry name" value="TAT_signal"/>
</dbReference>
<dbReference type="InterPro" id="IPR050281">
    <property type="entry name" value="Flavin_monoamine_oxidase"/>
</dbReference>
<dbReference type="PANTHER" id="PTHR10742">
    <property type="entry name" value="FLAVIN MONOAMINE OXIDASE"/>
    <property type="match status" value="1"/>
</dbReference>
<feature type="signal peptide" evidence="1">
    <location>
        <begin position="1"/>
        <end position="22"/>
    </location>
</feature>
<name>A0A5C8UTN0_9MICO</name>
<dbReference type="InterPro" id="IPR036188">
    <property type="entry name" value="FAD/NAD-bd_sf"/>
</dbReference>
<evidence type="ECO:0000256" key="1">
    <source>
        <dbReference type="SAM" id="SignalP"/>
    </source>
</evidence>
<dbReference type="PROSITE" id="PS51257">
    <property type="entry name" value="PROKAR_LIPOPROTEIN"/>
    <property type="match status" value="1"/>
</dbReference>
<proteinExistence type="predicted"/>
<dbReference type="Gene3D" id="3.90.660.10">
    <property type="match status" value="2"/>
</dbReference>
<gene>
    <name evidence="3" type="ORF">FVP33_03355</name>
</gene>
<accession>A0A5C8UTN0</accession>
<dbReference type="AlphaFoldDB" id="A0A5C8UTN0"/>
<reference evidence="3 4" key="1">
    <citation type="submission" date="2019-08" db="EMBL/GenBank/DDBJ databases">
        <title>Bacterial whole genome sequence for Glaciihabitans sp. CHu50b-6-2.</title>
        <authorList>
            <person name="Jin L."/>
        </authorList>
    </citation>
    <scope>NUCLEOTIDE SEQUENCE [LARGE SCALE GENOMIC DNA]</scope>
    <source>
        <strain evidence="3 4">CHu50b-6-2</strain>
    </source>
</reference>
<evidence type="ECO:0000259" key="2">
    <source>
        <dbReference type="Pfam" id="PF01593"/>
    </source>
</evidence>
<evidence type="ECO:0000313" key="4">
    <source>
        <dbReference type="Proteomes" id="UP000321379"/>
    </source>
</evidence>
<dbReference type="InterPro" id="IPR002937">
    <property type="entry name" value="Amino_oxidase"/>
</dbReference>
<dbReference type="Gene3D" id="3.50.50.60">
    <property type="entry name" value="FAD/NAD(P)-binding domain"/>
    <property type="match status" value="2"/>
</dbReference>
<dbReference type="Pfam" id="PF01593">
    <property type="entry name" value="Amino_oxidase"/>
    <property type="match status" value="2"/>
</dbReference>
<organism evidence="3 4">
    <name type="scientific">Lacisediminihabitans profunda</name>
    <dbReference type="NCBI Taxonomy" id="2594790"/>
    <lineage>
        <taxon>Bacteria</taxon>
        <taxon>Bacillati</taxon>
        <taxon>Actinomycetota</taxon>
        <taxon>Actinomycetes</taxon>
        <taxon>Micrococcales</taxon>
        <taxon>Microbacteriaceae</taxon>
        <taxon>Lacisediminihabitans</taxon>
    </lineage>
</organism>
<dbReference type="SUPFAM" id="SSF54373">
    <property type="entry name" value="FAD-linked reductases, C-terminal domain"/>
    <property type="match status" value="1"/>
</dbReference>